<feature type="transmembrane region" description="Helical" evidence="2">
    <location>
        <begin position="512"/>
        <end position="534"/>
    </location>
</feature>
<dbReference type="InterPro" id="IPR010640">
    <property type="entry name" value="Low_temperature_requirement_A"/>
</dbReference>
<keyword evidence="4" id="KW-1185">Reference proteome</keyword>
<dbReference type="GeneID" id="95985588"/>
<feature type="compositionally biased region" description="Low complexity" evidence="1">
    <location>
        <begin position="86"/>
        <end position="125"/>
    </location>
</feature>
<keyword evidence="2" id="KW-0812">Transmembrane</keyword>
<feature type="transmembrane region" description="Helical" evidence="2">
    <location>
        <begin position="406"/>
        <end position="424"/>
    </location>
</feature>
<gene>
    <name evidence="3" type="ORF">Q8F55_004545</name>
</gene>
<proteinExistence type="predicted"/>
<feature type="transmembrane region" description="Helical" evidence="2">
    <location>
        <begin position="718"/>
        <end position="736"/>
    </location>
</feature>
<feature type="transmembrane region" description="Helical" evidence="2">
    <location>
        <begin position="688"/>
        <end position="706"/>
    </location>
</feature>
<feature type="transmembrane region" description="Helical" evidence="2">
    <location>
        <begin position="276"/>
        <end position="292"/>
    </location>
</feature>
<keyword evidence="2" id="KW-1133">Transmembrane helix</keyword>
<feature type="transmembrane region" description="Helical" evidence="2">
    <location>
        <begin position="766"/>
        <end position="788"/>
    </location>
</feature>
<evidence type="ECO:0000313" key="4">
    <source>
        <dbReference type="Proteomes" id="UP001565368"/>
    </source>
</evidence>
<evidence type="ECO:0000256" key="1">
    <source>
        <dbReference type="SAM" id="MobiDB-lite"/>
    </source>
</evidence>
<feature type="compositionally biased region" description="Pro residues" evidence="1">
    <location>
        <begin position="130"/>
        <end position="144"/>
    </location>
</feature>
<feature type="transmembrane region" description="Helical" evidence="2">
    <location>
        <begin position="445"/>
        <end position="465"/>
    </location>
</feature>
<dbReference type="PANTHER" id="PTHR42101:SF1">
    <property type="entry name" value="LOW TEMPERATURE REQUIREMENT A"/>
    <property type="match status" value="1"/>
</dbReference>
<keyword evidence="2" id="KW-0472">Membrane</keyword>
<feature type="compositionally biased region" description="Basic and acidic residues" evidence="1">
    <location>
        <begin position="65"/>
        <end position="81"/>
    </location>
</feature>
<dbReference type="EMBL" id="JBBXJM010000003">
    <property type="protein sequence ID" value="KAL1410532.1"/>
    <property type="molecule type" value="Genomic_DNA"/>
</dbReference>
<evidence type="ECO:0000256" key="2">
    <source>
        <dbReference type="SAM" id="Phobius"/>
    </source>
</evidence>
<feature type="region of interest" description="Disordered" evidence="1">
    <location>
        <begin position="1"/>
        <end position="179"/>
    </location>
</feature>
<feature type="transmembrane region" description="Helical" evidence="2">
    <location>
        <begin position="234"/>
        <end position="255"/>
    </location>
</feature>
<comment type="caution">
    <text evidence="3">The sequence shown here is derived from an EMBL/GenBank/DDBJ whole genome shotgun (WGS) entry which is preliminary data.</text>
</comment>
<dbReference type="PANTHER" id="PTHR42101">
    <property type="entry name" value="CHROMOSOME 16, WHOLE GENOME SHOTGUN SEQUENCE"/>
    <property type="match status" value="1"/>
</dbReference>
<dbReference type="Proteomes" id="UP001565368">
    <property type="component" value="Unassembled WGS sequence"/>
</dbReference>
<sequence>MPRWGPKTRLLIPSTPDHVVRDSSPTLNHELYATTPVRERTPADEPPDPINDPTATPASEYAGPIHHDAPELAEMTQRRAPDLFISTPRDSSPRCSSPRSRSGGNSPAKGATTPTSPWTPRTPTTAETLYPPPLGRSNPPPTPNPIRETRKEWGRPDDDSGPIHSPSGDKEEAPDLNSVHRYPKAVRRLPFRRPPGYEDAGWLRDGDRATQWLSCFYDLVVVAVLSTFSSTHKISVPSAIGIFFSYYIIVICVWTTQIHYDVRYEAEDTFHRIMKLLQIIVLIYFGISSGGWDPSKLGDYDVIRTDDDRLLARLLTAATKGDQSWKTVVIAFAVSRALLAFQYIFGTQASSPTTKLTNTVTFAGRKAKRPNMGPKLAAVSSIVSGVLAVVSVTVEASSESAYRGKIAALYLGIAIELFSTWFDMYAYKVGERANSTPVIAIAERYALFSLIILGEGFALLSGQFGKAVDGLDIKDPSVYAQVFLVILVVYNVWSFLFSVFNQNDTINPRKTAWWEIIHVPLHFSILLLLAAMVVSVDPRAGVADCKNIIVISSFYASLTKALDFFAIFDEDDSPALQKRAGAKTELDLYLFFNRLDPALLSSYPDTVPGDATNNQTAIIYGFTFLGSVVKAICEKSSTYMSDEVSTYFGEVIGTNVSDYKNQTLVNHTSELFGRALNGVVDDAYSGTLWLFPAAGITLILCAARSLTRYHLQGISHRIVHWTQMATGVVLALLGLLDIGDKSLLNSDQKKDSQINLMYRLVDAEGAIAIVACVYTAVNIGTFTVLTLIHRRRGGVFTD</sequence>
<dbReference type="Pfam" id="PF06772">
    <property type="entry name" value="LtrA"/>
    <property type="match status" value="1"/>
</dbReference>
<feature type="compositionally biased region" description="Basic and acidic residues" evidence="1">
    <location>
        <begin position="147"/>
        <end position="158"/>
    </location>
</feature>
<accession>A0ABR3Q7B5</accession>
<organism evidence="3 4">
    <name type="scientific">Vanrija albida</name>
    <dbReference type="NCBI Taxonomy" id="181172"/>
    <lineage>
        <taxon>Eukaryota</taxon>
        <taxon>Fungi</taxon>
        <taxon>Dikarya</taxon>
        <taxon>Basidiomycota</taxon>
        <taxon>Agaricomycotina</taxon>
        <taxon>Tremellomycetes</taxon>
        <taxon>Trichosporonales</taxon>
        <taxon>Trichosporonaceae</taxon>
        <taxon>Vanrija</taxon>
    </lineage>
</organism>
<dbReference type="RefSeq" id="XP_069210476.1">
    <property type="nucleotide sequence ID" value="XM_069353058.1"/>
</dbReference>
<reference evidence="3 4" key="1">
    <citation type="submission" date="2023-08" db="EMBL/GenBank/DDBJ databases">
        <title>Annotated Genome Sequence of Vanrija albida AlHP1.</title>
        <authorList>
            <person name="Herzog R."/>
        </authorList>
    </citation>
    <scope>NUCLEOTIDE SEQUENCE [LARGE SCALE GENOMIC DNA]</scope>
    <source>
        <strain evidence="3 4">AlHP1</strain>
    </source>
</reference>
<feature type="transmembrane region" description="Helical" evidence="2">
    <location>
        <begin position="477"/>
        <end position="500"/>
    </location>
</feature>
<feature type="transmembrane region" description="Helical" evidence="2">
    <location>
        <begin position="376"/>
        <end position="394"/>
    </location>
</feature>
<evidence type="ECO:0000313" key="3">
    <source>
        <dbReference type="EMBL" id="KAL1410532.1"/>
    </source>
</evidence>
<protein>
    <submittedName>
        <fullName evidence="3">Uncharacterized protein</fullName>
    </submittedName>
</protein>
<name>A0ABR3Q7B5_9TREE</name>